<evidence type="ECO:0008006" key="5">
    <source>
        <dbReference type="Google" id="ProtNLM"/>
    </source>
</evidence>
<evidence type="ECO:0000256" key="1">
    <source>
        <dbReference type="SAM" id="Coils"/>
    </source>
</evidence>
<accession>A0A1I1YNC5</accession>
<gene>
    <name evidence="3" type="ORF">SAMN05216378_2730</name>
</gene>
<feature type="chain" id="PRO_5038465875" description="Colicin import membrane protein" evidence="2">
    <location>
        <begin position="23"/>
        <end position="271"/>
    </location>
</feature>
<dbReference type="AlphaFoldDB" id="A0A1I1YNC5"/>
<dbReference type="STRING" id="1045775.SAMN05216378_2730"/>
<keyword evidence="1" id="KW-0175">Coiled coil</keyword>
<name>A0A1I1YNC5_9BACL</name>
<sequence>MKFRMPIAVLLLAVLLSAILPAAVTEAAVNMLSSTAQKQFDKTKAGMTSTDAAKLQASYQSFVQQQNSIAAQDTRIKSASKANDDKESELRQKIRTIDKAKLEALERKVAQLKNAYQPLFNQYAAAQAELKAARKYGIKELTAAVQLKVDLFEISVKSAKEEIRAAQAALTSAKAAANDKMKRLRGQLDAITEEEKRISVEKSAISQLNKQKSEEWSDLLYALRSYDGKTSIRSLATLNGIAKQIADRQVKIEGCEKKIAEVNKTVSNQLS</sequence>
<keyword evidence="2" id="KW-0732">Signal</keyword>
<keyword evidence="4" id="KW-1185">Reference proteome</keyword>
<dbReference type="EMBL" id="FOMT01000002">
    <property type="protein sequence ID" value="SFE21094.1"/>
    <property type="molecule type" value="Genomic_DNA"/>
</dbReference>
<reference evidence="4" key="1">
    <citation type="submission" date="2016-10" db="EMBL/GenBank/DDBJ databases">
        <authorList>
            <person name="Varghese N."/>
            <person name="Submissions S."/>
        </authorList>
    </citation>
    <scope>NUCLEOTIDE SEQUENCE [LARGE SCALE GENOMIC DNA]</scope>
    <source>
        <strain evidence="4">CGMCC 1.10784</strain>
    </source>
</reference>
<feature type="signal peptide" evidence="2">
    <location>
        <begin position="1"/>
        <end position="22"/>
    </location>
</feature>
<protein>
    <recommendedName>
        <fullName evidence="5">Colicin import membrane protein</fullName>
    </recommendedName>
</protein>
<feature type="coiled-coil region" evidence="1">
    <location>
        <begin position="83"/>
        <end position="122"/>
    </location>
</feature>
<feature type="coiled-coil region" evidence="1">
    <location>
        <begin position="149"/>
        <end position="211"/>
    </location>
</feature>
<evidence type="ECO:0000313" key="4">
    <source>
        <dbReference type="Proteomes" id="UP000198855"/>
    </source>
</evidence>
<dbReference type="RefSeq" id="WP_091185696.1">
    <property type="nucleotide sequence ID" value="NZ_FOMT01000002.1"/>
</dbReference>
<evidence type="ECO:0000256" key="2">
    <source>
        <dbReference type="SAM" id="SignalP"/>
    </source>
</evidence>
<proteinExistence type="predicted"/>
<evidence type="ECO:0000313" key="3">
    <source>
        <dbReference type="EMBL" id="SFE21094.1"/>
    </source>
</evidence>
<dbReference type="OrthoDB" id="2598568at2"/>
<dbReference type="Proteomes" id="UP000198855">
    <property type="component" value="Unassembled WGS sequence"/>
</dbReference>
<organism evidence="3 4">
    <name type="scientific">Paenibacillus catalpae</name>
    <dbReference type="NCBI Taxonomy" id="1045775"/>
    <lineage>
        <taxon>Bacteria</taxon>
        <taxon>Bacillati</taxon>
        <taxon>Bacillota</taxon>
        <taxon>Bacilli</taxon>
        <taxon>Bacillales</taxon>
        <taxon>Paenibacillaceae</taxon>
        <taxon>Paenibacillus</taxon>
    </lineage>
</organism>